<keyword evidence="4" id="KW-1185">Reference proteome</keyword>
<keyword evidence="2" id="KW-0472">Membrane</keyword>
<feature type="compositionally biased region" description="Polar residues" evidence="1">
    <location>
        <begin position="1"/>
        <end position="25"/>
    </location>
</feature>
<feature type="compositionally biased region" description="Low complexity" evidence="1">
    <location>
        <begin position="101"/>
        <end position="118"/>
    </location>
</feature>
<feature type="region of interest" description="Disordered" evidence="1">
    <location>
        <begin position="1"/>
        <end position="80"/>
    </location>
</feature>
<evidence type="ECO:0000313" key="4">
    <source>
        <dbReference type="Proteomes" id="UP000672032"/>
    </source>
</evidence>
<dbReference type="EMBL" id="CP063406">
    <property type="protein sequence ID" value="QSZ31083.1"/>
    <property type="molecule type" value="Genomic_DNA"/>
</dbReference>
<proteinExistence type="predicted"/>
<organism evidence="3 4">
    <name type="scientific">Monilinia vaccinii-corymbosi</name>
    <dbReference type="NCBI Taxonomy" id="61207"/>
    <lineage>
        <taxon>Eukaryota</taxon>
        <taxon>Fungi</taxon>
        <taxon>Dikarya</taxon>
        <taxon>Ascomycota</taxon>
        <taxon>Pezizomycotina</taxon>
        <taxon>Leotiomycetes</taxon>
        <taxon>Helotiales</taxon>
        <taxon>Sclerotiniaceae</taxon>
        <taxon>Monilinia</taxon>
    </lineage>
</organism>
<sequence length="283" mass="32204">MPTYASNDSNNSTPSMAKESSSGSTKKQRQQENVAHTCAMLAAKKAKDKALVEDDFSLRQEKNFDSKGKKPDKEGLPIDSTTCIHVLEANPQTLRAAESTQQGPGQVDHQQQQQQQRQVDSKGSLHVMQASQQESKDNIFESSGRRLFGSPAKRQFEAEDCCKDLESVALRLQLKCKFSKNVLRGILAEEETERVQQMHQKELERYQARERLDREEGQARAPQEAALELRLKAEAQRAAFRLWWMVFFVSFLFAVLVLWLGRVARVNHPVFTSEIPSFLVPRR</sequence>
<name>A0A8A3NZX1_9HELO</name>
<feature type="transmembrane region" description="Helical" evidence="2">
    <location>
        <begin position="242"/>
        <end position="261"/>
    </location>
</feature>
<dbReference type="Proteomes" id="UP000672032">
    <property type="component" value="Chromosome 2"/>
</dbReference>
<accession>A0A8A3NZX1</accession>
<evidence type="ECO:0000256" key="1">
    <source>
        <dbReference type="SAM" id="MobiDB-lite"/>
    </source>
</evidence>
<keyword evidence="2" id="KW-0812">Transmembrane</keyword>
<protein>
    <submittedName>
        <fullName evidence="3">Uncharacterized protein</fullName>
    </submittedName>
</protein>
<keyword evidence="2" id="KW-1133">Transmembrane helix</keyword>
<evidence type="ECO:0000313" key="3">
    <source>
        <dbReference type="EMBL" id="QSZ31083.1"/>
    </source>
</evidence>
<reference evidence="3" key="1">
    <citation type="submission" date="2020-10" db="EMBL/GenBank/DDBJ databases">
        <title>Genome Sequence of Monilinia vaccinii-corymbosi Sheds Light on Mummy Berry Disease Infection of Blueberry and Mating Type.</title>
        <authorList>
            <person name="Yow A.G."/>
            <person name="Zhang Y."/>
            <person name="Bansal K."/>
            <person name="Eacker S.M."/>
            <person name="Sullivan S."/>
            <person name="Liachko I."/>
            <person name="Cubeta M.A."/>
            <person name="Rollins J.A."/>
            <person name="Ashrafi H."/>
        </authorList>
    </citation>
    <scope>NUCLEOTIDE SEQUENCE</scope>
    <source>
        <strain evidence="3">RL-1</strain>
    </source>
</reference>
<feature type="region of interest" description="Disordered" evidence="1">
    <location>
        <begin position="96"/>
        <end position="144"/>
    </location>
</feature>
<feature type="compositionally biased region" description="Basic and acidic residues" evidence="1">
    <location>
        <begin position="48"/>
        <end position="76"/>
    </location>
</feature>
<gene>
    <name evidence="3" type="ORF">DSL72_000644</name>
</gene>
<evidence type="ECO:0000256" key="2">
    <source>
        <dbReference type="SAM" id="Phobius"/>
    </source>
</evidence>
<dbReference type="AlphaFoldDB" id="A0A8A3NZX1"/>